<dbReference type="InterPro" id="IPR013509">
    <property type="entry name" value="RNR_lsu_N"/>
</dbReference>
<dbReference type="GO" id="GO:0005524">
    <property type="term" value="F:ATP binding"/>
    <property type="evidence" value="ECO:0007669"/>
    <property type="project" value="UniProtKB-UniRule"/>
</dbReference>
<dbReference type="PANTHER" id="PTHR11573">
    <property type="entry name" value="RIBONUCLEOSIDE-DIPHOSPHATE REDUCTASE LARGE CHAIN"/>
    <property type="match status" value="1"/>
</dbReference>
<evidence type="ECO:0000256" key="2">
    <source>
        <dbReference type="ARBA" id="ARBA00022840"/>
    </source>
</evidence>
<feature type="domain" description="ATP-cone" evidence="4">
    <location>
        <begin position="7"/>
        <end position="97"/>
    </location>
</feature>
<dbReference type="InterPro" id="IPR008926">
    <property type="entry name" value="RNR_R1-su_N"/>
</dbReference>
<dbReference type="Pfam" id="PF00317">
    <property type="entry name" value="Ribonuc_red_lgN"/>
    <property type="match status" value="1"/>
</dbReference>
<protein>
    <submittedName>
        <fullName evidence="5">NrdA ribonucleotide reductase A subunit</fullName>
    </submittedName>
</protein>
<evidence type="ECO:0000313" key="5">
    <source>
        <dbReference type="EMBL" id="AFD03040.1"/>
    </source>
</evidence>
<dbReference type="InterPro" id="IPR039718">
    <property type="entry name" value="Rrm1"/>
</dbReference>
<keyword evidence="2 3" id="KW-0067">ATP-binding</keyword>
<dbReference type="PANTHER" id="PTHR11573:SF6">
    <property type="entry name" value="RIBONUCLEOSIDE-DIPHOSPHATE REDUCTASE LARGE SUBUNIT"/>
    <property type="match status" value="1"/>
</dbReference>
<dbReference type="GO" id="GO:0004748">
    <property type="term" value="F:ribonucleoside-diphosphate reductase activity, thioredoxin disulfide as acceptor"/>
    <property type="evidence" value="ECO:0007669"/>
    <property type="project" value="InterPro"/>
</dbReference>
<dbReference type="OrthoDB" id="2980at10239"/>
<dbReference type="Pfam" id="PF03477">
    <property type="entry name" value="ATP-cone"/>
    <property type="match status" value="1"/>
</dbReference>
<proteinExistence type="predicted"/>
<keyword evidence="1 3" id="KW-0547">Nucleotide-binding</keyword>
<dbReference type="Gene3D" id="3.20.70.20">
    <property type="match status" value="1"/>
</dbReference>
<dbReference type="SUPFAM" id="SSF48168">
    <property type="entry name" value="R1 subunit of ribonucleotide reductase, N-terminal domain"/>
    <property type="match status" value="1"/>
</dbReference>
<evidence type="ECO:0000313" key="6">
    <source>
        <dbReference type="Proteomes" id="UP000007597"/>
    </source>
</evidence>
<accession>H8ZNH9</accession>
<reference evidence="5 6" key="1">
    <citation type="submission" date="2011-07" db="EMBL/GenBank/DDBJ databases">
        <title>Viral Tagging: a high-throughput approach to explore virus-host interactions.</title>
        <authorList>
            <person name="Deng L."/>
            <person name="Sullivan M.B."/>
            <person name="Poulos B."/>
            <person name="Ignacio Espinoza J.C."/>
        </authorList>
    </citation>
    <scope>NUCLEOTIDE SEQUENCE [LARGE SCALE GENOMIC DNA]</scope>
</reference>
<dbReference type="RefSeq" id="YP_007001691.1">
    <property type="nucleotide sequence ID" value="NC_019443.1"/>
</dbReference>
<dbReference type="GO" id="GO:0009263">
    <property type="term" value="P:deoxyribonucleotide biosynthetic process"/>
    <property type="evidence" value="ECO:0007669"/>
    <property type="project" value="InterPro"/>
</dbReference>
<dbReference type="InterPro" id="IPR005144">
    <property type="entry name" value="ATP-cone_dom"/>
</dbReference>
<evidence type="ECO:0000256" key="1">
    <source>
        <dbReference type="ARBA" id="ARBA00022741"/>
    </source>
</evidence>
<dbReference type="KEGG" id="vg:14005464"/>
<sequence>MTPPTETNVIKRDGAKTPLDLDKIHKMVELACEGLAGVSESAVEMNSSLQIFDGIKTSDIQEILIRSANDLISLDAPNYQYVAARLLLFSLRKQVYGEHPDRRPNLYQHVKKCIDQGVYDAGILSKYTEEEFNVLDGYLDHDRDYLFTYAGMRQVSDKYLVQCRSTGEVYETPQFMYIMVAATLFQDDDKFYRLE</sequence>
<dbReference type="PROSITE" id="PS51161">
    <property type="entry name" value="ATP_CONE"/>
    <property type="match status" value="1"/>
</dbReference>
<name>H8ZNH9_9CAUD</name>
<evidence type="ECO:0000259" key="4">
    <source>
        <dbReference type="PROSITE" id="PS51161"/>
    </source>
</evidence>
<dbReference type="GeneID" id="14005464"/>
<keyword evidence="6" id="KW-1185">Reference proteome</keyword>
<evidence type="ECO:0000256" key="3">
    <source>
        <dbReference type="PROSITE-ProRule" id="PRU00492"/>
    </source>
</evidence>
<organism evidence="5 6">
    <name type="scientific">Synechococcus phage metaG-MbCM1</name>
    <dbReference type="NCBI Taxonomy" id="1079999"/>
    <lineage>
        <taxon>Viruses</taxon>
        <taxon>Duplodnaviria</taxon>
        <taxon>Heunggongvirae</taxon>
        <taxon>Uroviricota</taxon>
        <taxon>Caudoviricetes</taxon>
        <taxon>Pantevenvirales</taxon>
        <taxon>Kyanoviridae</taxon>
        <taxon>Galenevirus</taxon>
        <taxon>Galenevirus mbcm1</taxon>
    </lineage>
</organism>
<dbReference type="EMBL" id="JN371769">
    <property type="protein sequence ID" value="AFD03040.1"/>
    <property type="molecule type" value="Genomic_DNA"/>
</dbReference>
<dbReference type="Proteomes" id="UP000007597">
    <property type="component" value="Segment"/>
</dbReference>